<dbReference type="PANTHER" id="PTHR39599:SF1">
    <property type="entry name" value="GPI-ANCHORED PROTEIN (EUROFUNG)"/>
    <property type="match status" value="1"/>
</dbReference>
<comment type="caution">
    <text evidence="1">The sequence shown here is derived from an EMBL/GenBank/DDBJ whole genome shotgun (WGS) entry which is preliminary data.</text>
</comment>
<sequence>APNPEANPDASSDPQTYTNNAPFSGAVYIVNPNGQEISTANTNLCPDQASLSCSNINHPSWCCPPTYTCAIPPSSNGLIGCCPSGQTCNGAINVAAITTVTVQAAQQTAAIVYVPPPAEHPTQVVAQGGFCATLTMEGPGLPTTREDSCGTILIVAAG</sequence>
<reference evidence="1 2" key="1">
    <citation type="submission" date="2020-01" db="EMBL/GenBank/DDBJ databases">
        <authorList>
            <consortium name="DOE Joint Genome Institute"/>
            <person name="Haridas S."/>
            <person name="Albert R."/>
            <person name="Binder M."/>
            <person name="Bloem J."/>
            <person name="Labutti K."/>
            <person name="Salamov A."/>
            <person name="Andreopoulos B."/>
            <person name="Baker S.E."/>
            <person name="Barry K."/>
            <person name="Bills G."/>
            <person name="Bluhm B.H."/>
            <person name="Cannon C."/>
            <person name="Castanera R."/>
            <person name="Culley D.E."/>
            <person name="Daum C."/>
            <person name="Ezra D."/>
            <person name="Gonzalez J.B."/>
            <person name="Henrissat B."/>
            <person name="Kuo A."/>
            <person name="Liang C."/>
            <person name="Lipzen A."/>
            <person name="Lutzoni F."/>
            <person name="Magnuson J."/>
            <person name="Mondo S."/>
            <person name="Nolan M."/>
            <person name="Ohm R."/>
            <person name="Pangilinan J."/>
            <person name="Park H.-J.H."/>
            <person name="Ramirez L."/>
            <person name="Alfaro M."/>
            <person name="Sun H."/>
            <person name="Tritt A."/>
            <person name="Yoshinaga Y."/>
            <person name="Zwiers L.-H.L."/>
            <person name="Turgeon B.G."/>
            <person name="Goodwin S.B."/>
            <person name="Spatafora J.W."/>
            <person name="Crous P.W."/>
            <person name="Grigoriev I.V."/>
        </authorList>
    </citation>
    <scope>NUCLEOTIDE SEQUENCE [LARGE SCALE GENOMIC DNA]</scope>
    <source>
        <strain evidence="1 2">CBS 611.86</strain>
    </source>
</reference>
<keyword evidence="2" id="KW-1185">Reference proteome</keyword>
<dbReference type="EMBL" id="JAADJZ010000006">
    <property type="protein sequence ID" value="KAF2874339.1"/>
    <property type="molecule type" value="Genomic_DNA"/>
</dbReference>
<gene>
    <name evidence="1" type="ORF">BDV95DRAFT_474576</name>
</gene>
<evidence type="ECO:0000313" key="2">
    <source>
        <dbReference type="Proteomes" id="UP000481861"/>
    </source>
</evidence>
<feature type="non-terminal residue" evidence="1">
    <location>
        <position position="158"/>
    </location>
</feature>
<accession>A0A7C8MCJ8</accession>
<evidence type="ECO:0000313" key="1">
    <source>
        <dbReference type="EMBL" id="KAF2874339.1"/>
    </source>
</evidence>
<dbReference type="Proteomes" id="UP000481861">
    <property type="component" value="Unassembled WGS sequence"/>
</dbReference>
<feature type="non-terminal residue" evidence="1">
    <location>
        <position position="1"/>
    </location>
</feature>
<organism evidence="1 2">
    <name type="scientific">Massariosphaeria phaeospora</name>
    <dbReference type="NCBI Taxonomy" id="100035"/>
    <lineage>
        <taxon>Eukaryota</taxon>
        <taxon>Fungi</taxon>
        <taxon>Dikarya</taxon>
        <taxon>Ascomycota</taxon>
        <taxon>Pezizomycotina</taxon>
        <taxon>Dothideomycetes</taxon>
        <taxon>Pleosporomycetidae</taxon>
        <taxon>Pleosporales</taxon>
        <taxon>Pleosporales incertae sedis</taxon>
        <taxon>Massariosphaeria</taxon>
    </lineage>
</organism>
<dbReference type="PANTHER" id="PTHR39599">
    <property type="entry name" value="GPI-ANCHORED PROTEIN (EUROFUNG)-RELATED-RELATED"/>
    <property type="match status" value="1"/>
</dbReference>
<proteinExistence type="predicted"/>
<name>A0A7C8MCJ8_9PLEO</name>
<dbReference type="AlphaFoldDB" id="A0A7C8MCJ8"/>
<dbReference type="OrthoDB" id="2426396at2759"/>
<protein>
    <submittedName>
        <fullName evidence="1">Uncharacterized protein</fullName>
    </submittedName>
</protein>